<feature type="binding site" evidence="6">
    <location>
        <position position="175"/>
    </location>
    <ligand>
        <name>a divalent metal cation</name>
        <dbReference type="ChEBI" id="CHEBI:60240"/>
        <label>2</label>
        <note>catalytic</note>
    </ligand>
</feature>
<organism evidence="9 10">
    <name type="scientific">Fuerstiella marisgermanici</name>
    <dbReference type="NCBI Taxonomy" id="1891926"/>
    <lineage>
        <taxon>Bacteria</taxon>
        <taxon>Pseudomonadati</taxon>
        <taxon>Planctomycetota</taxon>
        <taxon>Planctomycetia</taxon>
        <taxon>Planctomycetales</taxon>
        <taxon>Planctomycetaceae</taxon>
        <taxon>Fuerstiella</taxon>
    </lineage>
</organism>
<keyword evidence="10" id="KW-1185">Reference proteome</keyword>
<dbReference type="PROSITE" id="PS00680">
    <property type="entry name" value="MAP_1"/>
    <property type="match status" value="1"/>
</dbReference>
<dbReference type="PANTHER" id="PTHR43330">
    <property type="entry name" value="METHIONINE AMINOPEPTIDASE"/>
    <property type="match status" value="1"/>
</dbReference>
<feature type="binding site" evidence="6">
    <location>
        <position position="182"/>
    </location>
    <ligand>
        <name>substrate</name>
    </ligand>
</feature>
<dbReference type="STRING" id="1891926.Fuma_01641"/>
<feature type="binding site" evidence="6">
    <location>
        <position position="241"/>
    </location>
    <ligand>
        <name>a divalent metal cation</name>
        <dbReference type="ChEBI" id="CHEBI:60240"/>
        <label>1</label>
    </ligand>
</feature>
<keyword evidence="2 6" id="KW-0031">Aminopeptidase</keyword>
<dbReference type="EMBL" id="CP017641">
    <property type="protein sequence ID" value="APZ92037.1"/>
    <property type="molecule type" value="Genomic_DNA"/>
</dbReference>
<reference evidence="9 10" key="1">
    <citation type="journal article" date="2016" name="Front. Microbiol.">
        <title>Fuerstia marisgermanicae gen. nov., sp. nov., an Unusual Member of the Phylum Planctomycetes from the German Wadden Sea.</title>
        <authorList>
            <person name="Kohn T."/>
            <person name="Heuer A."/>
            <person name="Jogler M."/>
            <person name="Vollmers J."/>
            <person name="Boedeker C."/>
            <person name="Bunk B."/>
            <person name="Rast P."/>
            <person name="Borchert D."/>
            <person name="Glockner I."/>
            <person name="Freese H.M."/>
            <person name="Klenk H.P."/>
            <person name="Overmann J."/>
            <person name="Kaster A.K."/>
            <person name="Rohde M."/>
            <person name="Wiegand S."/>
            <person name="Jogler C."/>
        </authorList>
    </citation>
    <scope>NUCLEOTIDE SEQUENCE [LARGE SCALE GENOMIC DNA]</scope>
    <source>
        <strain evidence="9 10">NH11</strain>
    </source>
</reference>
<sequence>MTRLLKKIPRYTTDEEIEKLKAAAQFNAQLMDMLRPHVQAGTTTEQLDQLAHEYTLDHGHTPACLGYHGYPNTICTSVNEIVCHGIPNDVALKDGDIVNVDITTIVDGWYGDQSETFMIGEVTPAAKRLVQTTFDAMFLGIRACKPGGPVSLIGRAIQSFAKENGYAVVREYQGHGIGQDFHQDPGIPHFPTPTSRRDLLKPGTCYTVEPMLNIGGWKTKVDKDDGWTVRTLDRSLSAQFEHTVLMTEDGPEILTLTQDGPQEGHVF</sequence>
<dbReference type="GO" id="GO:0006508">
    <property type="term" value="P:proteolysis"/>
    <property type="evidence" value="ECO:0007669"/>
    <property type="project" value="UniProtKB-KW"/>
</dbReference>
<evidence type="ECO:0000259" key="8">
    <source>
        <dbReference type="Pfam" id="PF00557"/>
    </source>
</evidence>
<dbReference type="Pfam" id="PF00557">
    <property type="entry name" value="Peptidase_M24"/>
    <property type="match status" value="1"/>
</dbReference>
<gene>
    <name evidence="6 9" type="primary">map</name>
    <name evidence="9" type="ORF">Fuma_01641</name>
</gene>
<evidence type="ECO:0000256" key="6">
    <source>
        <dbReference type="HAMAP-Rule" id="MF_01974"/>
    </source>
</evidence>
<dbReference type="Proteomes" id="UP000187735">
    <property type="component" value="Chromosome"/>
</dbReference>
<feature type="binding site" evidence="6">
    <location>
        <position position="84"/>
    </location>
    <ligand>
        <name>substrate</name>
    </ligand>
</feature>
<dbReference type="InterPro" id="IPR001714">
    <property type="entry name" value="Pept_M24_MAP"/>
</dbReference>
<evidence type="ECO:0000313" key="10">
    <source>
        <dbReference type="Proteomes" id="UP000187735"/>
    </source>
</evidence>
<feature type="binding site" evidence="6">
    <location>
        <position position="241"/>
    </location>
    <ligand>
        <name>a divalent metal cation</name>
        <dbReference type="ChEBI" id="CHEBI:60240"/>
        <label>2</label>
        <note>catalytic</note>
    </ligand>
</feature>
<dbReference type="AlphaFoldDB" id="A0A1P8WDB7"/>
<dbReference type="PRINTS" id="PR00599">
    <property type="entry name" value="MAPEPTIDASE"/>
</dbReference>
<dbReference type="KEGG" id="fmr:Fuma_01641"/>
<dbReference type="CDD" id="cd01086">
    <property type="entry name" value="MetAP1"/>
    <property type="match status" value="1"/>
</dbReference>
<dbReference type="InterPro" id="IPR002467">
    <property type="entry name" value="Pept_M24A_MAP1"/>
</dbReference>
<comment type="catalytic activity">
    <reaction evidence="6 7">
        <text>Release of N-terminal amino acids, preferentially methionine, from peptides and arylamides.</text>
        <dbReference type="EC" id="3.4.11.18"/>
    </reaction>
</comment>
<evidence type="ECO:0000256" key="2">
    <source>
        <dbReference type="ARBA" id="ARBA00022438"/>
    </source>
</evidence>
<dbReference type="RefSeq" id="WP_229360875.1">
    <property type="nucleotide sequence ID" value="NZ_CP017641.1"/>
</dbReference>
<comment type="cofactor">
    <cofactor evidence="6">
        <name>Co(2+)</name>
        <dbReference type="ChEBI" id="CHEBI:48828"/>
    </cofactor>
    <cofactor evidence="6">
        <name>Zn(2+)</name>
        <dbReference type="ChEBI" id="CHEBI:29105"/>
    </cofactor>
    <cofactor evidence="6">
        <name>Mn(2+)</name>
        <dbReference type="ChEBI" id="CHEBI:29035"/>
    </cofactor>
    <cofactor evidence="6">
        <name>Fe(2+)</name>
        <dbReference type="ChEBI" id="CHEBI:29033"/>
    </cofactor>
    <text evidence="6">Binds 2 divalent metal cations per subunit. Has a high-affinity and a low affinity metal-binding site. The true nature of the physiological cofactor is under debate. The enzyme is active with cobalt, zinc, manganese or divalent iron ions. Most likely, methionine aminopeptidases function as mononuclear Fe(2+)-metalloproteases under physiological conditions, and the catalytically relevant metal-binding site has been assigned to the histidine-containing high-affinity site.</text>
</comment>
<dbReference type="InterPro" id="IPR000994">
    <property type="entry name" value="Pept_M24"/>
</dbReference>
<proteinExistence type="inferred from homology"/>
<dbReference type="GO" id="GO:0005829">
    <property type="term" value="C:cytosol"/>
    <property type="evidence" value="ECO:0007669"/>
    <property type="project" value="TreeGrafter"/>
</dbReference>
<protein>
    <recommendedName>
        <fullName evidence="6 7">Methionine aminopeptidase</fullName>
        <shortName evidence="6">MAP</shortName>
        <shortName evidence="6">MetAP</shortName>
        <ecNumber evidence="6 7">3.4.11.18</ecNumber>
    </recommendedName>
    <alternativeName>
        <fullName evidence="6">Peptidase M</fullName>
    </alternativeName>
</protein>
<evidence type="ECO:0000313" key="9">
    <source>
        <dbReference type="EMBL" id="APZ92037.1"/>
    </source>
</evidence>
<comment type="subunit">
    <text evidence="6">Monomer.</text>
</comment>
<dbReference type="Gene3D" id="3.90.230.10">
    <property type="entry name" value="Creatinase/methionine aminopeptidase superfamily"/>
    <property type="match status" value="1"/>
</dbReference>
<dbReference type="GO" id="GO:0004239">
    <property type="term" value="F:initiator methionyl aminopeptidase activity"/>
    <property type="evidence" value="ECO:0007669"/>
    <property type="project" value="UniProtKB-UniRule"/>
</dbReference>
<evidence type="ECO:0000256" key="3">
    <source>
        <dbReference type="ARBA" id="ARBA00022670"/>
    </source>
</evidence>
<feature type="domain" description="Peptidase M24" evidence="8">
    <location>
        <begin position="18"/>
        <end position="248"/>
    </location>
</feature>
<dbReference type="HAMAP" id="MF_01974">
    <property type="entry name" value="MetAP_1"/>
    <property type="match status" value="1"/>
</dbReference>
<dbReference type="EC" id="3.4.11.18" evidence="6 7"/>
<dbReference type="NCBIfam" id="TIGR00500">
    <property type="entry name" value="met_pdase_I"/>
    <property type="match status" value="1"/>
</dbReference>
<feature type="binding site" evidence="6">
    <location>
        <position position="112"/>
    </location>
    <ligand>
        <name>a divalent metal cation</name>
        <dbReference type="ChEBI" id="CHEBI:60240"/>
        <label>2</label>
        <note>catalytic</note>
    </ligand>
</feature>
<dbReference type="GO" id="GO:0070006">
    <property type="term" value="F:metalloaminopeptidase activity"/>
    <property type="evidence" value="ECO:0007669"/>
    <property type="project" value="UniProtKB-UniRule"/>
</dbReference>
<keyword evidence="5 6" id="KW-0378">Hydrolase</keyword>
<dbReference type="GO" id="GO:0046872">
    <property type="term" value="F:metal ion binding"/>
    <property type="evidence" value="ECO:0007669"/>
    <property type="project" value="UniProtKB-UniRule"/>
</dbReference>
<name>A0A1P8WDB7_9PLAN</name>
<dbReference type="InterPro" id="IPR036005">
    <property type="entry name" value="Creatinase/aminopeptidase-like"/>
</dbReference>
<evidence type="ECO:0000256" key="1">
    <source>
        <dbReference type="ARBA" id="ARBA00002521"/>
    </source>
</evidence>
<dbReference type="PANTHER" id="PTHR43330:SF27">
    <property type="entry name" value="METHIONINE AMINOPEPTIDASE"/>
    <property type="match status" value="1"/>
</dbReference>
<accession>A0A1P8WDB7</accession>
<keyword evidence="3 6" id="KW-0645">Protease</keyword>
<comment type="similarity">
    <text evidence="6">Belongs to the peptidase M24A family. Methionine aminopeptidase type 1 subfamily.</text>
</comment>
<keyword evidence="4 6" id="KW-0479">Metal-binding</keyword>
<evidence type="ECO:0000256" key="5">
    <source>
        <dbReference type="ARBA" id="ARBA00022801"/>
    </source>
</evidence>
<dbReference type="SUPFAM" id="SSF55920">
    <property type="entry name" value="Creatinase/aminopeptidase"/>
    <property type="match status" value="1"/>
</dbReference>
<evidence type="ECO:0000256" key="4">
    <source>
        <dbReference type="ARBA" id="ARBA00022723"/>
    </source>
</evidence>
<feature type="binding site" evidence="6">
    <location>
        <position position="112"/>
    </location>
    <ligand>
        <name>a divalent metal cation</name>
        <dbReference type="ChEBI" id="CHEBI:60240"/>
        <label>1</label>
    </ligand>
</feature>
<evidence type="ECO:0000256" key="7">
    <source>
        <dbReference type="RuleBase" id="RU003653"/>
    </source>
</evidence>
<feature type="binding site" evidence="6">
    <location>
        <position position="209"/>
    </location>
    <ligand>
        <name>a divalent metal cation</name>
        <dbReference type="ChEBI" id="CHEBI:60240"/>
        <label>2</label>
        <note>catalytic</note>
    </ligand>
</feature>
<feature type="binding site" evidence="6">
    <location>
        <position position="101"/>
    </location>
    <ligand>
        <name>a divalent metal cation</name>
        <dbReference type="ChEBI" id="CHEBI:60240"/>
        <label>1</label>
    </ligand>
</feature>
<comment type="function">
    <text evidence="1 6">Removes the N-terminal methionine from nascent proteins. The N-terminal methionine is often cleaved when the second residue in the primary sequence is small and uncharged (Met-Ala-, Cys, Gly, Pro, Ser, Thr, or Val). Requires deformylation of the N(alpha)-formylated initiator methionine before it can be hydrolyzed.</text>
</comment>